<feature type="transmembrane region" description="Helical" evidence="8">
    <location>
        <begin position="276"/>
        <end position="298"/>
    </location>
</feature>
<feature type="transmembrane region" description="Helical" evidence="8">
    <location>
        <begin position="16"/>
        <end position="37"/>
    </location>
</feature>
<dbReference type="EMBL" id="JACZZA010000005">
    <property type="protein sequence ID" value="MBE1160839.1"/>
    <property type="molecule type" value="Genomic_DNA"/>
</dbReference>
<feature type="transmembrane region" description="Helical" evidence="8">
    <location>
        <begin position="205"/>
        <end position="224"/>
    </location>
</feature>
<keyword evidence="11" id="KW-1185">Reference proteome</keyword>
<comment type="similarity">
    <text evidence="2">Belongs to the major facilitator superfamily. EmrB family.</text>
</comment>
<feature type="transmembrane region" description="Helical" evidence="8">
    <location>
        <begin position="406"/>
        <end position="424"/>
    </location>
</feature>
<evidence type="ECO:0000256" key="8">
    <source>
        <dbReference type="SAM" id="Phobius"/>
    </source>
</evidence>
<evidence type="ECO:0000313" key="11">
    <source>
        <dbReference type="Proteomes" id="UP000651010"/>
    </source>
</evidence>
<dbReference type="PANTHER" id="PTHR42718">
    <property type="entry name" value="MAJOR FACILITATOR SUPERFAMILY MULTIDRUG TRANSPORTER MFSC"/>
    <property type="match status" value="1"/>
</dbReference>
<name>A0ABR9GA07_9GAMM</name>
<dbReference type="InterPro" id="IPR036259">
    <property type="entry name" value="MFS_trans_sf"/>
</dbReference>
<sequence>MSDKHIDHPPLQGAKLAIGTVAVSLATFMNVLDTSIANVSIPTISGNLGVSSDQGTWVITSFAVSNAIALPLTGWLSQRVGQVRLFISATVLFVLASWLCGAAPNLPLLLLARVLQGAVAGPMIPLSQSLLLAAFPRSKAPVALALWSMTTLAAPVAGPILGGWISDNYTWPWIFYVNIPVGILAVTATWWIFRERESATHRLPIDKLGLLLLVVWVGALQIMLDKGKDLDWFNSPTIIALAVTSAIAFIYFVAWELTETHPIVDLSLFKLRNFSAGTIALAVAYGLYFANIVLLPLWLQTNIGYRATDAGLVLAPAGLVAVILTPFTGKLMARMDPRMIASISLLAFAACFLWRANYTSDVDPWSLIMPTLLQGVGLATLFVPLLGVIFTGLSPSRIAAASGLSNFLRILCGGIGTSIFQTAWDHRSILHHAQLNEVSTAYNPVFQQFTHRLQQGGVDAQQAYGIFNRVLDQQAAQLGVDDLFYISGILFVALVGLLWITKRPGHAGGNDDASAAASGAH</sequence>
<dbReference type="CDD" id="cd17503">
    <property type="entry name" value="MFS_LmrB_MDR_like"/>
    <property type="match status" value="1"/>
</dbReference>
<evidence type="ECO:0000256" key="2">
    <source>
        <dbReference type="ARBA" id="ARBA00008537"/>
    </source>
</evidence>
<dbReference type="Proteomes" id="UP000651010">
    <property type="component" value="Unassembled WGS sequence"/>
</dbReference>
<keyword evidence="6 8" id="KW-1133">Transmembrane helix</keyword>
<evidence type="ECO:0000256" key="5">
    <source>
        <dbReference type="ARBA" id="ARBA00022692"/>
    </source>
</evidence>
<comment type="caution">
    <text evidence="10">The sequence shown here is derived from an EMBL/GenBank/DDBJ whole genome shotgun (WGS) entry which is preliminary data.</text>
</comment>
<feature type="transmembrane region" description="Helical" evidence="8">
    <location>
        <begin position="173"/>
        <end position="193"/>
    </location>
</feature>
<dbReference type="Gene3D" id="1.20.1250.20">
    <property type="entry name" value="MFS general substrate transporter like domains"/>
    <property type="match status" value="1"/>
</dbReference>
<dbReference type="NCBIfam" id="TIGR00711">
    <property type="entry name" value="efflux_EmrB"/>
    <property type="match status" value="1"/>
</dbReference>
<dbReference type="RefSeq" id="WP_192555688.1">
    <property type="nucleotide sequence ID" value="NZ_JACZZA010000005.1"/>
</dbReference>
<feature type="transmembrane region" description="Helical" evidence="8">
    <location>
        <begin position="376"/>
        <end position="394"/>
    </location>
</feature>
<dbReference type="PROSITE" id="PS50850">
    <property type="entry name" value="MFS"/>
    <property type="match status" value="1"/>
</dbReference>
<keyword evidence="3" id="KW-0813">Transport</keyword>
<evidence type="ECO:0000313" key="10">
    <source>
        <dbReference type="EMBL" id="MBE1160839.1"/>
    </source>
</evidence>
<evidence type="ECO:0000259" key="9">
    <source>
        <dbReference type="PROSITE" id="PS50850"/>
    </source>
</evidence>
<evidence type="ECO:0000256" key="1">
    <source>
        <dbReference type="ARBA" id="ARBA00004651"/>
    </source>
</evidence>
<dbReference type="InterPro" id="IPR020846">
    <property type="entry name" value="MFS_dom"/>
</dbReference>
<reference evidence="10 11" key="1">
    <citation type="submission" date="2020-09" db="EMBL/GenBank/DDBJ databases">
        <title>Dyella sp. 7MK23 isolated from forest soil.</title>
        <authorList>
            <person name="Fu J."/>
        </authorList>
    </citation>
    <scope>NUCLEOTIDE SEQUENCE [LARGE SCALE GENOMIC DNA]</scope>
    <source>
        <strain evidence="10 11">7MK23</strain>
    </source>
</reference>
<dbReference type="PANTHER" id="PTHR42718:SF9">
    <property type="entry name" value="MAJOR FACILITATOR SUPERFAMILY MULTIDRUG TRANSPORTER MFSC"/>
    <property type="match status" value="1"/>
</dbReference>
<organism evidence="10 11">
    <name type="scientific">Dyella acidiphila</name>
    <dbReference type="NCBI Taxonomy" id="2775866"/>
    <lineage>
        <taxon>Bacteria</taxon>
        <taxon>Pseudomonadati</taxon>
        <taxon>Pseudomonadota</taxon>
        <taxon>Gammaproteobacteria</taxon>
        <taxon>Lysobacterales</taxon>
        <taxon>Rhodanobacteraceae</taxon>
        <taxon>Dyella</taxon>
    </lineage>
</organism>
<feature type="transmembrane region" description="Helical" evidence="8">
    <location>
        <begin position="236"/>
        <end position="255"/>
    </location>
</feature>
<accession>A0ABR9GA07</accession>
<evidence type="ECO:0000256" key="6">
    <source>
        <dbReference type="ARBA" id="ARBA00022989"/>
    </source>
</evidence>
<evidence type="ECO:0000256" key="4">
    <source>
        <dbReference type="ARBA" id="ARBA00022475"/>
    </source>
</evidence>
<feature type="transmembrane region" description="Helical" evidence="8">
    <location>
        <begin position="83"/>
        <end position="104"/>
    </location>
</feature>
<feature type="transmembrane region" description="Helical" evidence="8">
    <location>
        <begin position="339"/>
        <end position="356"/>
    </location>
</feature>
<dbReference type="InterPro" id="IPR004638">
    <property type="entry name" value="EmrB-like"/>
</dbReference>
<dbReference type="InterPro" id="IPR011701">
    <property type="entry name" value="MFS"/>
</dbReference>
<feature type="transmembrane region" description="Helical" evidence="8">
    <location>
        <begin position="483"/>
        <end position="500"/>
    </location>
</feature>
<feature type="domain" description="Major facilitator superfamily (MFS) profile" evidence="9">
    <location>
        <begin position="19"/>
        <end position="505"/>
    </location>
</feature>
<dbReference type="SUPFAM" id="SSF103473">
    <property type="entry name" value="MFS general substrate transporter"/>
    <property type="match status" value="1"/>
</dbReference>
<protein>
    <submittedName>
        <fullName evidence="10">DHA2 family efflux MFS transporter permease subunit</fullName>
    </submittedName>
</protein>
<evidence type="ECO:0000256" key="3">
    <source>
        <dbReference type="ARBA" id="ARBA00022448"/>
    </source>
</evidence>
<gene>
    <name evidence="10" type="ORF">IGX34_10595</name>
</gene>
<dbReference type="Pfam" id="PF07690">
    <property type="entry name" value="MFS_1"/>
    <property type="match status" value="1"/>
</dbReference>
<dbReference type="Gene3D" id="1.20.1720.10">
    <property type="entry name" value="Multidrug resistance protein D"/>
    <property type="match status" value="1"/>
</dbReference>
<comment type="subcellular location">
    <subcellularLocation>
        <location evidence="1">Cell membrane</location>
        <topology evidence="1">Multi-pass membrane protein</topology>
    </subcellularLocation>
</comment>
<proteinExistence type="inferred from homology"/>
<evidence type="ECO:0000256" key="7">
    <source>
        <dbReference type="ARBA" id="ARBA00023136"/>
    </source>
</evidence>
<feature type="transmembrane region" description="Helical" evidence="8">
    <location>
        <begin position="142"/>
        <end position="161"/>
    </location>
</feature>
<keyword evidence="7 8" id="KW-0472">Membrane</keyword>
<keyword evidence="5 8" id="KW-0812">Transmembrane</keyword>
<feature type="transmembrane region" description="Helical" evidence="8">
    <location>
        <begin position="310"/>
        <end position="327"/>
    </location>
</feature>
<keyword evidence="4" id="KW-1003">Cell membrane</keyword>
<feature type="transmembrane region" description="Helical" evidence="8">
    <location>
        <begin position="57"/>
        <end position="76"/>
    </location>
</feature>